<gene>
    <name evidence="7" type="ORF">SAMN04488570_3769</name>
</gene>
<dbReference type="InterPro" id="IPR015421">
    <property type="entry name" value="PyrdxlP-dep_Trfase_major"/>
</dbReference>
<dbReference type="STRING" id="642780.SAMN04488570_3769"/>
<feature type="domain" description="HTH gntR-type" evidence="6">
    <location>
        <begin position="20"/>
        <end position="88"/>
    </location>
</feature>
<evidence type="ECO:0000256" key="4">
    <source>
        <dbReference type="ARBA" id="ARBA00023125"/>
    </source>
</evidence>
<dbReference type="Gene3D" id="3.40.640.10">
    <property type="entry name" value="Type I PLP-dependent aspartate aminotransferase-like (Major domain)"/>
    <property type="match status" value="1"/>
</dbReference>
<dbReference type="InterPro" id="IPR051446">
    <property type="entry name" value="HTH_trans_reg/aminotransferase"/>
</dbReference>
<dbReference type="SUPFAM" id="SSF53383">
    <property type="entry name" value="PLP-dependent transferases"/>
    <property type="match status" value="1"/>
</dbReference>
<dbReference type="GO" id="GO:0008483">
    <property type="term" value="F:transaminase activity"/>
    <property type="evidence" value="ECO:0007669"/>
    <property type="project" value="UniProtKB-KW"/>
</dbReference>
<keyword evidence="2" id="KW-0663">Pyridoxal phosphate</keyword>
<protein>
    <submittedName>
        <fullName evidence="7">DNA-binding transcriptional regulator, MocR family, contains an aminotransferase domain</fullName>
    </submittedName>
</protein>
<dbReference type="Pfam" id="PF00392">
    <property type="entry name" value="GntR"/>
    <property type="match status" value="1"/>
</dbReference>
<keyword evidence="8" id="KW-1185">Reference proteome</keyword>
<dbReference type="Gene3D" id="3.90.1150.10">
    <property type="entry name" value="Aspartate Aminotransferase, domain 1"/>
    <property type="match status" value="1"/>
</dbReference>
<dbReference type="SUPFAM" id="SSF46785">
    <property type="entry name" value="Winged helix' DNA-binding domain"/>
    <property type="match status" value="1"/>
</dbReference>
<dbReference type="PROSITE" id="PS50949">
    <property type="entry name" value="HTH_GNTR"/>
    <property type="match status" value="1"/>
</dbReference>
<dbReference type="InterPro" id="IPR036390">
    <property type="entry name" value="WH_DNA-bd_sf"/>
</dbReference>
<dbReference type="Gene3D" id="1.10.10.10">
    <property type="entry name" value="Winged helix-like DNA-binding domain superfamily/Winged helix DNA-binding domain"/>
    <property type="match status" value="1"/>
</dbReference>
<dbReference type="GO" id="GO:0030170">
    <property type="term" value="F:pyridoxal phosphate binding"/>
    <property type="evidence" value="ECO:0007669"/>
    <property type="project" value="InterPro"/>
</dbReference>
<dbReference type="InterPro" id="IPR000524">
    <property type="entry name" value="Tscrpt_reg_HTH_GntR"/>
</dbReference>
<sequence>MTRHLAASRVATLLGDFDRSPAYRGLAEGLRVLITDGRVPVGVRLPSERDLTEALEVSRTTVARAYAELRDHGFLVSRQGSGSVAHLPAGRRAGHGDHLLRLTEHPDGKVDLTCAAPLPGPGLLAAYERAVAELPRHLAGPGYFPSGLLVLREAIAEAYAARGLPTSPEEVMVVPGAQAGVAIAARALLGPGDRAVTQSPTYPNAIATLTGSGARLVGVEVPHDDADTEAMTTTLRQVVPRAAYLIPDFHNPTGALLPDEGRARVADALARTRTTAIVDESMAMLPLEGQAMPLPFAAHARDRVVEHVSVGSVSKPFWGGLRIGWVRAPAARMDALFRARLSLDLGTSPLEQLVAADLLRDGADLLAHRREQLRVSRDAALAALAEHLPDWRTTRPTGGLNLWCELPRALSTALVSRAERHDVLLASGPSFAPEGGLDRFVRIPFTQPAHVLAEAVARLGPAWRETLADPYPRPLRATPGLVA</sequence>
<dbReference type="InterPro" id="IPR015422">
    <property type="entry name" value="PyrdxlP-dep_Trfase_small"/>
</dbReference>
<dbReference type="PANTHER" id="PTHR46577:SF1">
    <property type="entry name" value="HTH-TYPE TRANSCRIPTIONAL REGULATORY PROTEIN GABR"/>
    <property type="match status" value="1"/>
</dbReference>
<keyword evidence="5" id="KW-0804">Transcription</keyword>
<dbReference type="CDD" id="cd07377">
    <property type="entry name" value="WHTH_GntR"/>
    <property type="match status" value="1"/>
</dbReference>
<comment type="similarity">
    <text evidence="1">In the C-terminal section; belongs to the class-I pyridoxal-phosphate-dependent aminotransferase family.</text>
</comment>
<evidence type="ECO:0000256" key="5">
    <source>
        <dbReference type="ARBA" id="ARBA00023163"/>
    </source>
</evidence>
<dbReference type="AlphaFoldDB" id="A0A1H1YA00"/>
<evidence type="ECO:0000313" key="7">
    <source>
        <dbReference type="EMBL" id="SDT18273.1"/>
    </source>
</evidence>
<proteinExistence type="inferred from homology"/>
<evidence type="ECO:0000313" key="8">
    <source>
        <dbReference type="Proteomes" id="UP000198859"/>
    </source>
</evidence>
<dbReference type="CDD" id="cd00609">
    <property type="entry name" value="AAT_like"/>
    <property type="match status" value="1"/>
</dbReference>
<keyword evidence="7" id="KW-0032">Aminotransferase</keyword>
<dbReference type="InterPro" id="IPR004839">
    <property type="entry name" value="Aminotransferase_I/II_large"/>
</dbReference>
<dbReference type="EMBL" id="LT629757">
    <property type="protein sequence ID" value="SDT18273.1"/>
    <property type="molecule type" value="Genomic_DNA"/>
</dbReference>
<dbReference type="GO" id="GO:0003677">
    <property type="term" value="F:DNA binding"/>
    <property type="evidence" value="ECO:0007669"/>
    <property type="project" value="UniProtKB-KW"/>
</dbReference>
<evidence type="ECO:0000256" key="3">
    <source>
        <dbReference type="ARBA" id="ARBA00023015"/>
    </source>
</evidence>
<reference evidence="8" key="1">
    <citation type="submission" date="2016-10" db="EMBL/GenBank/DDBJ databases">
        <authorList>
            <person name="Varghese N."/>
            <person name="Submissions S."/>
        </authorList>
    </citation>
    <scope>NUCLEOTIDE SEQUENCE [LARGE SCALE GENOMIC DNA]</scope>
    <source>
        <strain evidence="8">DSM 22127</strain>
    </source>
</reference>
<accession>A0A1H1YA00</accession>
<organism evidence="7 8">
    <name type="scientific">Nocardioides scoriae</name>
    <dbReference type="NCBI Taxonomy" id="642780"/>
    <lineage>
        <taxon>Bacteria</taxon>
        <taxon>Bacillati</taxon>
        <taxon>Actinomycetota</taxon>
        <taxon>Actinomycetes</taxon>
        <taxon>Propionibacteriales</taxon>
        <taxon>Nocardioidaceae</taxon>
        <taxon>Nocardioides</taxon>
    </lineage>
</organism>
<dbReference type="InterPro" id="IPR015424">
    <property type="entry name" value="PyrdxlP-dep_Trfase"/>
</dbReference>
<evidence type="ECO:0000259" key="6">
    <source>
        <dbReference type="PROSITE" id="PS50949"/>
    </source>
</evidence>
<dbReference type="SMART" id="SM00345">
    <property type="entry name" value="HTH_GNTR"/>
    <property type="match status" value="1"/>
</dbReference>
<dbReference type="PANTHER" id="PTHR46577">
    <property type="entry name" value="HTH-TYPE TRANSCRIPTIONAL REGULATORY PROTEIN GABR"/>
    <property type="match status" value="1"/>
</dbReference>
<dbReference type="PRINTS" id="PR00035">
    <property type="entry name" value="HTHGNTR"/>
</dbReference>
<dbReference type="Proteomes" id="UP000198859">
    <property type="component" value="Chromosome I"/>
</dbReference>
<keyword evidence="4 7" id="KW-0238">DNA-binding</keyword>
<keyword evidence="7" id="KW-0808">Transferase</keyword>
<dbReference type="OrthoDB" id="199743at2"/>
<evidence type="ECO:0000256" key="2">
    <source>
        <dbReference type="ARBA" id="ARBA00022898"/>
    </source>
</evidence>
<dbReference type="Pfam" id="PF00155">
    <property type="entry name" value="Aminotran_1_2"/>
    <property type="match status" value="1"/>
</dbReference>
<dbReference type="RefSeq" id="WP_091732934.1">
    <property type="nucleotide sequence ID" value="NZ_LT629757.1"/>
</dbReference>
<dbReference type="GO" id="GO:0003700">
    <property type="term" value="F:DNA-binding transcription factor activity"/>
    <property type="evidence" value="ECO:0007669"/>
    <property type="project" value="InterPro"/>
</dbReference>
<keyword evidence="3" id="KW-0805">Transcription regulation</keyword>
<dbReference type="InterPro" id="IPR036388">
    <property type="entry name" value="WH-like_DNA-bd_sf"/>
</dbReference>
<name>A0A1H1YA00_9ACTN</name>
<evidence type="ECO:0000256" key="1">
    <source>
        <dbReference type="ARBA" id="ARBA00005384"/>
    </source>
</evidence>